<evidence type="ECO:0000313" key="16">
    <source>
        <dbReference type="EMBL" id="PVD26625.1"/>
    </source>
</evidence>
<dbReference type="Pfam" id="PF17207">
    <property type="entry name" value="MCM_OB"/>
    <property type="match status" value="1"/>
</dbReference>
<sequence>MEGLDDAGIFYSDNFGSEDQPDENNVDRLHVKKRFKEFIRQFHEGNFSYKYRDQLKRHYNLGQFWLEVDLDDVGIFDESLAEKLLKQPSEHISLFEDAAKEVADEITRPRPEGDEEVEDIQVMLTSASHACGLRQLKSDQMSRLVKIPGIVIAASGVRAKAIRLAIQCRGCSNVINNISIKPGLEGYVLPRKCNTEQAGRPKCPMDPYFIMPDKCRCVDFQILKLQEAPEAVPNGEMPRHMSLYCDRYLCDRIVPGNRVTVMGIYSIKKTSKPTKNPREKVNVGIRQPYFRAVGVQVDTEGTGRSSQTNLSPSEEEDLRRLASTANIYEIIAKSIAPSIYGSMDIKKAIACLLFGGSRKRLPDGLTRRGDVNLLLLGDPGTAKSQLLKFVERCSPIGVYTSGKGSSAAGLTASVNRDPQTRNFVMEGGAMVLADGGVVCIDEFDKMRQDDRVAIHEAMEQQTISIAKAGITTTLNSRCSVLAAANSVFGRWDDTKGEENIDFMPTILSRFDMIFVLKDEHDENRDMTLAKHVMNVHLNALQTIEEIPEGEIPLNTLKKYIAFCRSKCGPRLSAEAAEKLKNRYVLMRNNAADYERETGKRVSIPITVRQLEAIIRIAESQAKMRLAPFATEADVDEALRLFQVSTLDAASSGNLAGAEGFTTEEDQELLNRIEKQVKRRFVIGSQVSEHALLQDFARQKYPRASCSESSFTDAAAGRDTASYAAEAALQGEIEETGTVELGRLHNDIHIRNEIATFVDNFVSYSRNMHEDRLFSVDRLVGGDIQWCQRGRCCGLPGDCSGCVCGRGCLSIIFCCYFSRMRKHRRASMTTDFSMTEKYHPAPEIRANDIKEASNPVRQGQVSAGVGTLRQVSLSLLQDLLLNLYNVNIKINGHAPPADSLPSPADHVGMTSAGADQVQRQLKLGLLKIFPQDPGKVETFLSLGQVIMTASSVRQLIDAVYRVVRVGVGVVREWGVAGQDREGVVPCEGVGHINLETEEEANCVRLSWDAHKFSTNLLDTVSAVCQALRDERRQPTPVEYLAVQMAYHLLDKGQQMIDSRHRPLGCPGFRPHSNTQLALTDSGYGHLLGSTRRSEWLQGVVIHVQTIGSLEDKVDSAPSLYDFAKVRLHVGDAAPTTFFVSRKLVRARDGEALSGEVWESELSKMVQMMSASLSAAFSQGAAVCHVSMASKMMILYAVTFMTQLRPLVRRERHLQALSAVWDVGRAMTDDYSSDNGGEPKENGGVLTTRVITEPHHIARRAIEITLMGGFDQVTWFSSCDDSGEEATKNLNVLRRLTPHQVLSLVHHAHSLGMLTCFTGGVTCEDIQPAVLGGADAVGVGGAGLLHAPSPDRNDARLGPFLEENIPLVLACRDEAALSPLGRAAHLLAPPNGLRKQLFDAIVDNNEQVIRSVTSKLDDIVGLPSEFGHPLMGVARRLLARKAPALKDEADSAYEWAMFTTRLRALVNKGDEGGVSEEYAGEPWHTYRKRYRARREGGKGFFRQLREKRAQDSRSKILQSRHLQSDKT</sequence>
<dbReference type="Proteomes" id="UP000245119">
    <property type="component" value="Linkage Group LG8"/>
</dbReference>
<keyword evidence="8 13" id="KW-0067">ATP-binding</keyword>
<dbReference type="Pfam" id="PF14551">
    <property type="entry name" value="MCM_N"/>
    <property type="match status" value="1"/>
</dbReference>
<dbReference type="GO" id="GO:0043138">
    <property type="term" value="F:3'-5' DNA helicase activity"/>
    <property type="evidence" value="ECO:0007669"/>
    <property type="project" value="TreeGrafter"/>
</dbReference>
<dbReference type="GO" id="GO:0003697">
    <property type="term" value="F:single-stranded DNA binding"/>
    <property type="evidence" value="ECO:0007669"/>
    <property type="project" value="TreeGrafter"/>
</dbReference>
<dbReference type="FunFam" id="3.40.50.300:FF:000241">
    <property type="entry name" value="DNA helicase"/>
    <property type="match status" value="1"/>
</dbReference>
<reference evidence="16 17" key="1">
    <citation type="submission" date="2018-04" db="EMBL/GenBank/DDBJ databases">
        <title>The genome of golden apple snail Pomacea canaliculata provides insight into stress tolerance and invasive adaptation.</title>
        <authorList>
            <person name="Liu C."/>
            <person name="Liu B."/>
            <person name="Ren Y."/>
            <person name="Zhang Y."/>
            <person name="Wang H."/>
            <person name="Li S."/>
            <person name="Jiang F."/>
            <person name="Yin L."/>
            <person name="Zhang G."/>
            <person name="Qian W."/>
            <person name="Fan W."/>
        </authorList>
    </citation>
    <scope>NUCLEOTIDE SEQUENCE [LARGE SCALE GENOMIC DNA]</scope>
    <source>
        <strain evidence="16">SZHN2017</strain>
        <tissue evidence="16">Muscle</tissue>
    </source>
</reference>
<comment type="caution">
    <text evidence="16">The sequence shown here is derived from an EMBL/GenBank/DDBJ whole genome shotgun (WGS) entry which is preliminary data.</text>
</comment>
<evidence type="ECO:0000259" key="15">
    <source>
        <dbReference type="PROSITE" id="PS50051"/>
    </source>
</evidence>
<keyword evidence="10" id="KW-0539">Nucleus</keyword>
<evidence type="ECO:0000313" key="17">
    <source>
        <dbReference type="Proteomes" id="UP000245119"/>
    </source>
</evidence>
<organism evidence="16 17">
    <name type="scientific">Pomacea canaliculata</name>
    <name type="common">Golden apple snail</name>
    <dbReference type="NCBI Taxonomy" id="400727"/>
    <lineage>
        <taxon>Eukaryota</taxon>
        <taxon>Metazoa</taxon>
        <taxon>Spiralia</taxon>
        <taxon>Lophotrochozoa</taxon>
        <taxon>Mollusca</taxon>
        <taxon>Gastropoda</taxon>
        <taxon>Caenogastropoda</taxon>
        <taxon>Architaenioglossa</taxon>
        <taxon>Ampullarioidea</taxon>
        <taxon>Ampullariidae</taxon>
        <taxon>Pomacea</taxon>
    </lineage>
</organism>
<dbReference type="Gene3D" id="2.40.50.140">
    <property type="entry name" value="Nucleic acid-binding proteins"/>
    <property type="match status" value="1"/>
</dbReference>
<evidence type="ECO:0000256" key="1">
    <source>
        <dbReference type="ARBA" id="ARBA00004123"/>
    </source>
</evidence>
<dbReference type="InterPro" id="IPR012340">
    <property type="entry name" value="NA-bd_OB-fold"/>
</dbReference>
<proteinExistence type="inferred from homology"/>
<dbReference type="InterPro" id="IPR033762">
    <property type="entry name" value="MCM_OB"/>
</dbReference>
<dbReference type="GO" id="GO:0006270">
    <property type="term" value="P:DNA replication initiation"/>
    <property type="evidence" value="ECO:0007669"/>
    <property type="project" value="InterPro"/>
</dbReference>
<dbReference type="GO" id="GO:0000727">
    <property type="term" value="P:double-strand break repair via break-induced replication"/>
    <property type="evidence" value="ECO:0007669"/>
    <property type="project" value="TreeGrafter"/>
</dbReference>
<evidence type="ECO:0000256" key="3">
    <source>
        <dbReference type="ARBA" id="ARBA00012551"/>
    </source>
</evidence>
<name>A0A2T7NZN6_POMCA</name>
<dbReference type="InterPro" id="IPR041562">
    <property type="entry name" value="MCM_lid"/>
</dbReference>
<dbReference type="SUPFAM" id="SSF50249">
    <property type="entry name" value="Nucleic acid-binding proteins"/>
    <property type="match status" value="1"/>
</dbReference>
<dbReference type="EC" id="3.6.4.12" evidence="3"/>
<dbReference type="OrthoDB" id="10036721at2759"/>
<keyword evidence="9 13" id="KW-0238">DNA-binding</keyword>
<comment type="subcellular location">
    <subcellularLocation>
        <location evidence="1">Nucleus</location>
    </subcellularLocation>
</comment>
<dbReference type="Gene3D" id="3.30.1640.10">
    <property type="entry name" value="mini-chromosome maintenance (MCM) complex, chain A, domain 1"/>
    <property type="match status" value="1"/>
</dbReference>
<evidence type="ECO:0000256" key="10">
    <source>
        <dbReference type="ARBA" id="ARBA00023242"/>
    </source>
</evidence>
<keyword evidence="6" id="KW-0378">Hydrolase</keyword>
<keyword evidence="4" id="KW-0235">DNA replication</keyword>
<evidence type="ECO:0000256" key="5">
    <source>
        <dbReference type="ARBA" id="ARBA00022741"/>
    </source>
</evidence>
<dbReference type="Gene3D" id="2.20.28.10">
    <property type="match status" value="1"/>
</dbReference>
<dbReference type="CDD" id="cd17756">
    <property type="entry name" value="MCM5"/>
    <property type="match status" value="1"/>
</dbReference>
<dbReference type="PROSITE" id="PS50051">
    <property type="entry name" value="MCM_2"/>
    <property type="match status" value="1"/>
</dbReference>
<dbReference type="InterPro" id="IPR001208">
    <property type="entry name" value="MCM_dom"/>
</dbReference>
<evidence type="ECO:0000256" key="11">
    <source>
        <dbReference type="ARBA" id="ARBA00023306"/>
    </source>
</evidence>
<dbReference type="GO" id="GO:0003688">
    <property type="term" value="F:DNA replication origin binding"/>
    <property type="evidence" value="ECO:0007669"/>
    <property type="project" value="InterPro"/>
</dbReference>
<dbReference type="InterPro" id="IPR008048">
    <property type="entry name" value="MCM5"/>
</dbReference>
<evidence type="ECO:0000256" key="6">
    <source>
        <dbReference type="ARBA" id="ARBA00022801"/>
    </source>
</evidence>
<keyword evidence="11" id="KW-0131">Cell cycle</keyword>
<dbReference type="GO" id="GO:0017116">
    <property type="term" value="F:single-stranded DNA helicase activity"/>
    <property type="evidence" value="ECO:0007669"/>
    <property type="project" value="TreeGrafter"/>
</dbReference>
<dbReference type="Pfam" id="PF17855">
    <property type="entry name" value="MCM_lid"/>
    <property type="match status" value="1"/>
</dbReference>
<dbReference type="Pfam" id="PF21933">
    <property type="entry name" value="MCM5_C"/>
    <property type="match status" value="1"/>
</dbReference>
<dbReference type="SUPFAM" id="SSF52540">
    <property type="entry name" value="P-loop containing nucleoside triphosphate hydrolases"/>
    <property type="match status" value="1"/>
</dbReference>
<dbReference type="PROSITE" id="PS00847">
    <property type="entry name" value="MCM_1"/>
    <property type="match status" value="1"/>
</dbReference>
<dbReference type="GO" id="GO:0005524">
    <property type="term" value="F:ATP binding"/>
    <property type="evidence" value="ECO:0007669"/>
    <property type="project" value="UniProtKB-KW"/>
</dbReference>
<keyword evidence="17" id="KW-1185">Reference proteome</keyword>
<dbReference type="InterPro" id="IPR027417">
    <property type="entry name" value="P-loop_NTPase"/>
</dbReference>
<dbReference type="GO" id="GO:0042555">
    <property type="term" value="C:MCM complex"/>
    <property type="evidence" value="ECO:0007669"/>
    <property type="project" value="InterPro"/>
</dbReference>
<dbReference type="Gene3D" id="3.40.50.300">
    <property type="entry name" value="P-loop containing nucleotide triphosphate hydrolases"/>
    <property type="match status" value="1"/>
</dbReference>
<evidence type="ECO:0000256" key="12">
    <source>
        <dbReference type="ARBA" id="ARBA00048432"/>
    </source>
</evidence>
<evidence type="ECO:0000256" key="4">
    <source>
        <dbReference type="ARBA" id="ARBA00022705"/>
    </source>
</evidence>
<dbReference type="InterPro" id="IPR054125">
    <property type="entry name" value="MCM5_C"/>
</dbReference>
<dbReference type="FunFam" id="2.20.28.10:FF:000005">
    <property type="entry name" value="DNA helicase"/>
    <property type="match status" value="1"/>
</dbReference>
<dbReference type="STRING" id="400727.A0A2T7NZN6"/>
<dbReference type="InterPro" id="IPR018525">
    <property type="entry name" value="MCM_CS"/>
</dbReference>
<keyword evidence="5 13" id="KW-0547">Nucleotide-binding</keyword>
<feature type="compositionally biased region" description="Basic and acidic residues" evidence="14">
    <location>
        <begin position="1499"/>
        <end position="1512"/>
    </location>
</feature>
<comment type="similarity">
    <text evidence="2 13">Belongs to the MCM family.</text>
</comment>
<evidence type="ECO:0000256" key="14">
    <source>
        <dbReference type="SAM" id="MobiDB-lite"/>
    </source>
</evidence>
<gene>
    <name evidence="16" type="ORF">C0Q70_14303</name>
</gene>
<dbReference type="InterPro" id="IPR027925">
    <property type="entry name" value="MCM_N"/>
</dbReference>
<evidence type="ECO:0000256" key="8">
    <source>
        <dbReference type="ARBA" id="ARBA00022840"/>
    </source>
</evidence>
<protein>
    <recommendedName>
        <fullName evidence="3">DNA helicase</fullName>
        <ecNumber evidence="3">3.6.4.12</ecNumber>
    </recommendedName>
</protein>
<dbReference type="PRINTS" id="PR01661">
    <property type="entry name" value="MCMPROTEIN5"/>
</dbReference>
<comment type="catalytic activity">
    <reaction evidence="12">
        <text>ATP + H2O = ADP + phosphate + H(+)</text>
        <dbReference type="Rhea" id="RHEA:13065"/>
        <dbReference type="ChEBI" id="CHEBI:15377"/>
        <dbReference type="ChEBI" id="CHEBI:15378"/>
        <dbReference type="ChEBI" id="CHEBI:30616"/>
        <dbReference type="ChEBI" id="CHEBI:43474"/>
        <dbReference type="ChEBI" id="CHEBI:456216"/>
        <dbReference type="EC" id="3.6.4.12"/>
    </reaction>
    <physiologicalReaction direction="left-to-right" evidence="12">
        <dbReference type="Rhea" id="RHEA:13066"/>
    </physiologicalReaction>
</comment>
<accession>A0A2T7NZN6</accession>
<keyword evidence="7" id="KW-0347">Helicase</keyword>
<evidence type="ECO:0000256" key="13">
    <source>
        <dbReference type="RuleBase" id="RU004070"/>
    </source>
</evidence>
<evidence type="ECO:0000256" key="7">
    <source>
        <dbReference type="ARBA" id="ARBA00022806"/>
    </source>
</evidence>
<dbReference type="PANTHER" id="PTHR11630">
    <property type="entry name" value="DNA REPLICATION LICENSING FACTOR MCM FAMILY MEMBER"/>
    <property type="match status" value="1"/>
</dbReference>
<feature type="region of interest" description="Disordered" evidence="14">
    <location>
        <begin position="1499"/>
        <end position="1525"/>
    </location>
</feature>
<dbReference type="GO" id="GO:0071162">
    <property type="term" value="C:CMG complex"/>
    <property type="evidence" value="ECO:0007669"/>
    <property type="project" value="UniProtKB-ARBA"/>
</dbReference>
<dbReference type="EMBL" id="PZQS01000008">
    <property type="protein sequence ID" value="PVD26625.1"/>
    <property type="molecule type" value="Genomic_DNA"/>
</dbReference>
<dbReference type="PANTHER" id="PTHR11630:SF42">
    <property type="entry name" value="DNA REPLICATION LICENSING FACTOR MCM5"/>
    <property type="match status" value="1"/>
</dbReference>
<evidence type="ECO:0000256" key="2">
    <source>
        <dbReference type="ARBA" id="ARBA00008010"/>
    </source>
</evidence>
<dbReference type="Pfam" id="PF00493">
    <property type="entry name" value="MCM"/>
    <property type="match status" value="1"/>
</dbReference>
<dbReference type="FunFam" id="3.30.1640.10:FF:000006">
    <property type="entry name" value="DNA helicase"/>
    <property type="match status" value="1"/>
</dbReference>
<feature type="domain" description="MCM C-terminal AAA(+) ATPase" evidence="15">
    <location>
        <begin position="327"/>
        <end position="532"/>
    </location>
</feature>
<dbReference type="GO" id="GO:0016887">
    <property type="term" value="F:ATP hydrolysis activity"/>
    <property type="evidence" value="ECO:0007669"/>
    <property type="project" value="RHEA"/>
</dbReference>
<dbReference type="InterPro" id="IPR031327">
    <property type="entry name" value="MCM"/>
</dbReference>
<dbReference type="PRINTS" id="PR01657">
    <property type="entry name" value="MCMFAMILY"/>
</dbReference>
<dbReference type="SMART" id="SM00350">
    <property type="entry name" value="MCM"/>
    <property type="match status" value="1"/>
</dbReference>
<evidence type="ECO:0000256" key="9">
    <source>
        <dbReference type="ARBA" id="ARBA00023125"/>
    </source>
</evidence>